<feature type="compositionally biased region" description="Low complexity" evidence="1">
    <location>
        <begin position="868"/>
        <end position="892"/>
    </location>
</feature>
<dbReference type="Gene3D" id="1.25.40.20">
    <property type="entry name" value="Ankyrin repeat-containing domain"/>
    <property type="match status" value="1"/>
</dbReference>
<feature type="region of interest" description="Disordered" evidence="1">
    <location>
        <begin position="564"/>
        <end position="587"/>
    </location>
</feature>
<dbReference type="KEGG" id="cre:CHLRE_07g315600v5"/>
<dbReference type="OrthoDB" id="543798at2759"/>
<dbReference type="PANTHER" id="PTHR12393:SF6">
    <property type="entry name" value="SPHINGOMYELIN PHOSPHODIESTERASE 2"/>
    <property type="match status" value="1"/>
</dbReference>
<dbReference type="GO" id="GO:0004620">
    <property type="term" value="F:phospholipase activity"/>
    <property type="evidence" value="ECO:0000318"/>
    <property type="project" value="GO_Central"/>
</dbReference>
<dbReference type="EMBL" id="CM008968">
    <property type="protein sequence ID" value="PNW80392.1"/>
    <property type="molecule type" value="Genomic_DNA"/>
</dbReference>
<dbReference type="InterPro" id="IPR036770">
    <property type="entry name" value="Ankyrin_rpt-contain_sf"/>
</dbReference>
<feature type="compositionally biased region" description="Gly residues" evidence="1">
    <location>
        <begin position="911"/>
        <end position="924"/>
    </location>
</feature>
<dbReference type="Gramene" id="PNW80392">
    <property type="protein sequence ID" value="PNW80392"/>
    <property type="gene ID" value="CHLRE_07g315600v5"/>
</dbReference>
<name>A0A2K3DIN8_CHLRE</name>
<dbReference type="GO" id="GO:0030149">
    <property type="term" value="P:sphingolipid catabolic process"/>
    <property type="evidence" value="ECO:0000318"/>
    <property type="project" value="GO_Central"/>
</dbReference>
<feature type="compositionally biased region" description="Basic and acidic residues" evidence="1">
    <location>
        <begin position="785"/>
        <end position="864"/>
    </location>
</feature>
<dbReference type="Proteomes" id="UP000006906">
    <property type="component" value="Chromosome 7"/>
</dbReference>
<evidence type="ECO:0000313" key="2">
    <source>
        <dbReference type="EMBL" id="PNW80392.1"/>
    </source>
</evidence>
<dbReference type="GO" id="GO:0016020">
    <property type="term" value="C:membrane"/>
    <property type="evidence" value="ECO:0000318"/>
    <property type="project" value="GO_Central"/>
</dbReference>
<evidence type="ECO:0000256" key="1">
    <source>
        <dbReference type="SAM" id="MobiDB-lite"/>
    </source>
</evidence>
<dbReference type="SUPFAM" id="SSF48403">
    <property type="entry name" value="Ankyrin repeat"/>
    <property type="match status" value="1"/>
</dbReference>
<organism evidence="2 3">
    <name type="scientific">Chlamydomonas reinhardtii</name>
    <name type="common">Chlamydomonas smithii</name>
    <dbReference type="NCBI Taxonomy" id="3055"/>
    <lineage>
        <taxon>Eukaryota</taxon>
        <taxon>Viridiplantae</taxon>
        <taxon>Chlorophyta</taxon>
        <taxon>core chlorophytes</taxon>
        <taxon>Chlorophyceae</taxon>
        <taxon>CS clade</taxon>
        <taxon>Chlamydomonadales</taxon>
        <taxon>Chlamydomonadaceae</taxon>
        <taxon>Chlamydomonas</taxon>
    </lineage>
</organism>
<protein>
    <submittedName>
        <fullName evidence="2">Uncharacterized protein</fullName>
    </submittedName>
</protein>
<dbReference type="ExpressionAtlas" id="A0A2K3DIN8">
    <property type="expression patterns" value="differential"/>
</dbReference>
<dbReference type="STRING" id="3055.A0A2K3DIN8"/>
<reference evidence="2 3" key="1">
    <citation type="journal article" date="2007" name="Science">
        <title>The Chlamydomonas genome reveals the evolution of key animal and plant functions.</title>
        <authorList>
            <person name="Merchant S.S."/>
            <person name="Prochnik S.E."/>
            <person name="Vallon O."/>
            <person name="Harris E.H."/>
            <person name="Karpowicz S.J."/>
            <person name="Witman G.B."/>
            <person name="Terry A."/>
            <person name="Salamov A."/>
            <person name="Fritz-Laylin L.K."/>
            <person name="Marechal-Drouard L."/>
            <person name="Marshall W.F."/>
            <person name="Qu L.H."/>
            <person name="Nelson D.R."/>
            <person name="Sanderfoot A.A."/>
            <person name="Spalding M.H."/>
            <person name="Kapitonov V.V."/>
            <person name="Ren Q."/>
            <person name="Ferris P."/>
            <person name="Lindquist E."/>
            <person name="Shapiro H."/>
            <person name="Lucas S.M."/>
            <person name="Grimwood J."/>
            <person name="Schmutz J."/>
            <person name="Cardol P."/>
            <person name="Cerutti H."/>
            <person name="Chanfreau G."/>
            <person name="Chen C.L."/>
            <person name="Cognat V."/>
            <person name="Croft M.T."/>
            <person name="Dent R."/>
            <person name="Dutcher S."/>
            <person name="Fernandez E."/>
            <person name="Fukuzawa H."/>
            <person name="Gonzalez-Ballester D."/>
            <person name="Gonzalez-Halphen D."/>
            <person name="Hallmann A."/>
            <person name="Hanikenne M."/>
            <person name="Hippler M."/>
            <person name="Inwood W."/>
            <person name="Jabbari K."/>
            <person name="Kalanon M."/>
            <person name="Kuras R."/>
            <person name="Lefebvre P.A."/>
            <person name="Lemaire S.D."/>
            <person name="Lobanov A.V."/>
            <person name="Lohr M."/>
            <person name="Manuell A."/>
            <person name="Meier I."/>
            <person name="Mets L."/>
            <person name="Mittag M."/>
            <person name="Mittelmeier T."/>
            <person name="Moroney J.V."/>
            <person name="Moseley J."/>
            <person name="Napoli C."/>
            <person name="Nedelcu A.M."/>
            <person name="Niyogi K."/>
            <person name="Novoselov S.V."/>
            <person name="Paulsen I.T."/>
            <person name="Pazour G."/>
            <person name="Purton S."/>
            <person name="Ral J.P."/>
            <person name="Riano-Pachon D.M."/>
            <person name="Riekhof W."/>
            <person name="Rymarquis L."/>
            <person name="Schroda M."/>
            <person name="Stern D."/>
            <person name="Umen J."/>
            <person name="Willows R."/>
            <person name="Wilson N."/>
            <person name="Zimmer S.L."/>
            <person name="Allmer J."/>
            <person name="Balk J."/>
            <person name="Bisova K."/>
            <person name="Chen C.J."/>
            <person name="Elias M."/>
            <person name="Gendler K."/>
            <person name="Hauser C."/>
            <person name="Lamb M.R."/>
            <person name="Ledford H."/>
            <person name="Long J.C."/>
            <person name="Minagawa J."/>
            <person name="Page M.D."/>
            <person name="Pan J."/>
            <person name="Pootakham W."/>
            <person name="Roje S."/>
            <person name="Rose A."/>
            <person name="Stahlberg E."/>
            <person name="Terauchi A.M."/>
            <person name="Yang P."/>
            <person name="Ball S."/>
            <person name="Bowler C."/>
            <person name="Dieckmann C.L."/>
            <person name="Gladyshev V.N."/>
            <person name="Green P."/>
            <person name="Jorgensen R."/>
            <person name="Mayfield S."/>
            <person name="Mueller-Roeber B."/>
            <person name="Rajamani S."/>
            <person name="Sayre R.T."/>
            <person name="Brokstein P."/>
            <person name="Dubchak I."/>
            <person name="Goodstein D."/>
            <person name="Hornick L."/>
            <person name="Huang Y.W."/>
            <person name="Jhaveri J."/>
            <person name="Luo Y."/>
            <person name="Martinez D."/>
            <person name="Ngau W.C."/>
            <person name="Otillar B."/>
            <person name="Poliakov A."/>
            <person name="Porter A."/>
            <person name="Szajkowski L."/>
            <person name="Werner G."/>
            <person name="Zhou K."/>
            <person name="Grigoriev I.V."/>
            <person name="Rokhsar D.S."/>
            <person name="Grossman A.R."/>
        </authorList>
    </citation>
    <scope>NUCLEOTIDE SEQUENCE [LARGE SCALE GENOMIC DNA]</scope>
    <source>
        <strain evidence="3">CC-503</strain>
    </source>
</reference>
<feature type="region of interest" description="Disordered" evidence="1">
    <location>
        <begin position="1"/>
        <end position="23"/>
    </location>
</feature>
<keyword evidence="3" id="KW-1185">Reference proteome</keyword>
<gene>
    <name evidence="2" type="ORF">CHLRE_07g315600v5</name>
</gene>
<feature type="compositionally biased region" description="Basic and acidic residues" evidence="1">
    <location>
        <begin position="767"/>
        <end position="776"/>
    </location>
</feature>
<dbReference type="PANTHER" id="PTHR12393">
    <property type="entry name" value="SPHINGOMYELIN PHOSPHODIESTERASE RELATED"/>
    <property type="match status" value="1"/>
</dbReference>
<feature type="compositionally biased region" description="Low complexity" evidence="1">
    <location>
        <begin position="564"/>
        <end position="584"/>
    </location>
</feature>
<feature type="compositionally biased region" description="Low complexity" evidence="1">
    <location>
        <begin position="925"/>
        <end position="937"/>
    </location>
</feature>
<dbReference type="RefSeq" id="XP_042922444.1">
    <property type="nucleotide sequence ID" value="XM_043063876.1"/>
</dbReference>
<dbReference type="GO" id="GO:0071944">
    <property type="term" value="C:cell periphery"/>
    <property type="evidence" value="ECO:0000318"/>
    <property type="project" value="GO_Central"/>
</dbReference>
<dbReference type="GO" id="GO:0005783">
    <property type="term" value="C:endoplasmic reticulum"/>
    <property type="evidence" value="ECO:0000318"/>
    <property type="project" value="GO_Central"/>
</dbReference>
<feature type="region of interest" description="Disordered" evidence="1">
    <location>
        <begin position="767"/>
        <end position="937"/>
    </location>
</feature>
<feature type="region of interest" description="Disordered" evidence="1">
    <location>
        <begin position="316"/>
        <end position="338"/>
    </location>
</feature>
<dbReference type="GeneID" id="5726347"/>
<dbReference type="InParanoid" id="A0A2K3DIN8"/>
<accession>A0A2K3DIN8</accession>
<evidence type="ECO:0000313" key="3">
    <source>
        <dbReference type="Proteomes" id="UP000006906"/>
    </source>
</evidence>
<dbReference type="AlphaFoldDB" id="A0A2K3DIN8"/>
<sequence>MADAGGSSRARRGKRAREGTPAQVTNARVFDALPNEVSARVAAFLPPNEVATTLRLVSPAAAALYFPHRQVKLSQSVPVHAFAAKWTPEAARALTTAQRRSLVQLTANTGVLKNLEVALRVTGVGRTVALEAAAASGRVSVVRSVCGWLKRVAKHPVERPEVEMLVEVAAAAGAVELLRWLKLGQRGAELAYSVALEKACLGGHQGAAELLLRELQGRHPQDWCDLDDIMGLPCLAASKGHYALAQWLLAQIPPHFEPELLDLLATTAAGCSLAQLQAIIAREMRLRGRPTAGIETAAAAAAGVAGAGAAGAGVAGAGAAGGGRGGERQRPQHPDGPWWGEQGGILGDVWEGRFVLAAAAASETPDWREKVEWLLSRGAALGELGPGGPPCTLLDAHGWDPLLDCGLVRGGPERLAWLRDRGSSFDEELGDAAASQGRVEEADFLMDMFGTRCVTFTGVEMACERGHMRMLQALQARGYRFDVLSALEAAARGGQLEVLQWLMQLPPPAPAAAADAAQAAAEAGGAAEAVVAVGAEAEAAEAGAAPALAAAGAAAAGDGAEAAAPAAAGGGAPTRASGRGRSAAPPHPGAKYVTVDLINAAMEGGNLQLLQFVLDLSPRQRLGAATLEVALHHTAGVDGPTATGGSASLPLFDLLVRRGLPLGTNGSPYVTASTGVEGRPLIAALARTYNCPWGPPGRVLSFAIQAGASLSLVKFMLAEGCPVEEEDWVTIAARAQVGWRVQDEVREWVVAQARVVEKRLQKEYEAKARVHAAKERERKKKRQEKLREEKRLQREKDKAKAALEKAKREQKEKVMKEKEKAKKEKERARKKEREKAKKEKEKAKKEAAKAKKKEKEKAKQEAAKAKKAAGPVKKGAVKQQPVQAAPKAQAPKRALPSEAEATAAKGKKGGGGKGAGGKAGGGGEATAAAGSGSKRKR</sequence>
<proteinExistence type="predicted"/>
<dbReference type="GO" id="GO:0046513">
    <property type="term" value="P:ceramide biosynthetic process"/>
    <property type="evidence" value="ECO:0000318"/>
    <property type="project" value="GO_Central"/>
</dbReference>